<sequence length="423" mass="44751">MRVELLCTGDELVTGLITDTNSTYLEARLFDLGVKVERVVLVGDVRPDITHALLSAAARADVVIVSGGLGPTADDFTLECAAAAAGVPLVEDARVLGWLRERYAARGMSTELNPGQLRMARIPQGAEPVRNPAGSAPLVALTLGRCRLFFLPGVPREYKALLDAEVLPRIRAWLEAEPGRVYRAFRLLRTVGLGESVVDQFVKPLVPLHPRVVFGFRTHAPENHLKLMAEAPSQAEAEAALAAVEADCRRVLGTHVFGADAEEYAPVLLGMLERAGATLAAAESCTGGLISQQLTAVPGASTVFIGGAVVYAEKMKAAWVGVPPAVLERHSAVSRETAIAMAEGVRAACGTTYGLSVTGYAGPGGGTPEDPVGTVYCALSGAGMPTRCERRTFSGDRDRVRLFAASHTLEMLRQHLLAAPAMP</sequence>
<dbReference type="NCBIfam" id="TIGR00200">
    <property type="entry name" value="cinA_nterm"/>
    <property type="match status" value="1"/>
</dbReference>
<dbReference type="HAMAP" id="MF_00226_B">
    <property type="entry name" value="CinA_B"/>
    <property type="match status" value="1"/>
</dbReference>
<dbReference type="InterPro" id="IPR036425">
    <property type="entry name" value="MoaB/Mog-like_dom_sf"/>
</dbReference>
<dbReference type="PIRSF" id="PIRSF006728">
    <property type="entry name" value="CinA"/>
    <property type="match status" value="1"/>
</dbReference>
<dbReference type="PANTHER" id="PTHR13939">
    <property type="entry name" value="NICOTINAMIDE-NUCLEOTIDE AMIDOHYDROLASE PNCC"/>
    <property type="match status" value="1"/>
</dbReference>
<feature type="domain" description="MoaB/Mog" evidence="2">
    <location>
        <begin position="4"/>
        <end position="172"/>
    </location>
</feature>
<dbReference type="Gene3D" id="3.40.980.10">
    <property type="entry name" value="MoaB/Mog-like domain"/>
    <property type="match status" value="1"/>
</dbReference>
<name>A0A848LB49_9BACT</name>
<dbReference type="NCBIfam" id="TIGR00199">
    <property type="entry name" value="PncC_domain"/>
    <property type="match status" value="1"/>
</dbReference>
<dbReference type="InterPro" id="IPR001453">
    <property type="entry name" value="MoaB/Mog_dom"/>
</dbReference>
<dbReference type="Gene3D" id="3.90.950.20">
    <property type="entry name" value="CinA-like"/>
    <property type="match status" value="1"/>
</dbReference>
<dbReference type="SUPFAM" id="SSF142433">
    <property type="entry name" value="CinA-like"/>
    <property type="match status" value="1"/>
</dbReference>
<dbReference type="SMART" id="SM00852">
    <property type="entry name" value="MoCF_biosynth"/>
    <property type="match status" value="1"/>
</dbReference>
<dbReference type="Proteomes" id="UP000518300">
    <property type="component" value="Unassembled WGS sequence"/>
</dbReference>
<dbReference type="InterPro" id="IPR008136">
    <property type="entry name" value="CinA_C"/>
</dbReference>
<dbReference type="Pfam" id="PF18146">
    <property type="entry name" value="CinA_KH"/>
    <property type="match status" value="1"/>
</dbReference>
<protein>
    <recommendedName>
        <fullName evidence="1">CinA-like protein</fullName>
    </recommendedName>
</protein>
<dbReference type="Gene3D" id="3.30.70.2860">
    <property type="match status" value="1"/>
</dbReference>
<comment type="similarity">
    <text evidence="1">Belongs to the CinA family.</text>
</comment>
<dbReference type="InterPro" id="IPR050101">
    <property type="entry name" value="CinA"/>
</dbReference>
<dbReference type="InterPro" id="IPR008135">
    <property type="entry name" value="Competence-induced_CinA"/>
</dbReference>
<dbReference type="SUPFAM" id="SSF53218">
    <property type="entry name" value="Molybdenum cofactor biosynthesis proteins"/>
    <property type="match status" value="1"/>
</dbReference>
<comment type="caution">
    <text evidence="3">The sequence shown here is derived from an EMBL/GenBank/DDBJ whole genome shotgun (WGS) entry which is preliminary data.</text>
</comment>
<dbReference type="Pfam" id="PF00994">
    <property type="entry name" value="MoCF_biosynth"/>
    <property type="match status" value="1"/>
</dbReference>
<dbReference type="InterPro" id="IPR041424">
    <property type="entry name" value="CinA_KH"/>
</dbReference>
<proteinExistence type="inferred from homology"/>
<dbReference type="EMBL" id="JABBJJ010000049">
    <property type="protein sequence ID" value="NMO15867.1"/>
    <property type="molecule type" value="Genomic_DNA"/>
</dbReference>
<keyword evidence="4" id="KW-1185">Reference proteome</keyword>
<evidence type="ECO:0000313" key="4">
    <source>
        <dbReference type="Proteomes" id="UP000518300"/>
    </source>
</evidence>
<evidence type="ECO:0000256" key="1">
    <source>
        <dbReference type="HAMAP-Rule" id="MF_00226"/>
    </source>
</evidence>
<dbReference type="InterPro" id="IPR036653">
    <property type="entry name" value="CinA-like_C"/>
</dbReference>
<evidence type="ECO:0000259" key="2">
    <source>
        <dbReference type="SMART" id="SM00852"/>
    </source>
</evidence>
<reference evidence="3 4" key="1">
    <citation type="submission" date="2020-04" db="EMBL/GenBank/DDBJ databases">
        <title>Draft genome of Pyxidicoccus fallax type strain.</title>
        <authorList>
            <person name="Whitworth D.E."/>
        </authorList>
    </citation>
    <scope>NUCLEOTIDE SEQUENCE [LARGE SCALE GENOMIC DNA]</scope>
    <source>
        <strain evidence="3 4">DSM 14698</strain>
    </source>
</reference>
<dbReference type="PANTHER" id="PTHR13939:SF0">
    <property type="entry name" value="NMN AMIDOHYDROLASE-LIKE PROTEIN YFAY"/>
    <property type="match status" value="1"/>
</dbReference>
<organism evidence="3 4">
    <name type="scientific">Pyxidicoccus fallax</name>
    <dbReference type="NCBI Taxonomy" id="394095"/>
    <lineage>
        <taxon>Bacteria</taxon>
        <taxon>Pseudomonadati</taxon>
        <taxon>Myxococcota</taxon>
        <taxon>Myxococcia</taxon>
        <taxon>Myxococcales</taxon>
        <taxon>Cystobacterineae</taxon>
        <taxon>Myxococcaceae</taxon>
        <taxon>Pyxidicoccus</taxon>
    </lineage>
</organism>
<evidence type="ECO:0000313" key="3">
    <source>
        <dbReference type="EMBL" id="NMO15867.1"/>
    </source>
</evidence>
<dbReference type="RefSeq" id="WP_169345151.1">
    <property type="nucleotide sequence ID" value="NZ_JABBJJ010000049.1"/>
</dbReference>
<dbReference type="CDD" id="cd00885">
    <property type="entry name" value="cinA"/>
    <property type="match status" value="1"/>
</dbReference>
<accession>A0A848LB49</accession>
<gene>
    <name evidence="3" type="ORF">HG543_13545</name>
</gene>
<dbReference type="AlphaFoldDB" id="A0A848LB49"/>
<dbReference type="Pfam" id="PF02464">
    <property type="entry name" value="CinA"/>
    <property type="match status" value="1"/>
</dbReference>